<dbReference type="Proteomes" id="UP000325607">
    <property type="component" value="Unassembled WGS sequence"/>
</dbReference>
<feature type="signal peptide" evidence="1">
    <location>
        <begin position="1"/>
        <end position="28"/>
    </location>
</feature>
<protein>
    <recommendedName>
        <fullName evidence="2">SnoaL-like domain-containing protein</fullName>
    </recommendedName>
</protein>
<dbReference type="Pfam" id="PF12680">
    <property type="entry name" value="SnoaL_2"/>
    <property type="match status" value="1"/>
</dbReference>
<organism evidence="3 4">
    <name type="scientific">Pseudomonas fluorescens</name>
    <dbReference type="NCBI Taxonomy" id="294"/>
    <lineage>
        <taxon>Bacteria</taxon>
        <taxon>Pseudomonadati</taxon>
        <taxon>Pseudomonadota</taxon>
        <taxon>Gammaproteobacteria</taxon>
        <taxon>Pseudomonadales</taxon>
        <taxon>Pseudomonadaceae</taxon>
        <taxon>Pseudomonas</taxon>
    </lineage>
</organism>
<evidence type="ECO:0000256" key="1">
    <source>
        <dbReference type="SAM" id="SignalP"/>
    </source>
</evidence>
<reference evidence="3 4" key="1">
    <citation type="submission" date="2019-09" db="EMBL/GenBank/DDBJ databases">
        <authorList>
            <person name="Chandra G."/>
            <person name="Truman W A."/>
        </authorList>
    </citation>
    <scope>NUCLEOTIDE SEQUENCE [LARGE SCALE GENOMIC DNA]</scope>
    <source>
        <strain evidence="3">PS645</strain>
    </source>
</reference>
<dbReference type="AlphaFoldDB" id="A0A5E6SBJ8"/>
<dbReference type="EMBL" id="CABVGX010000013">
    <property type="protein sequence ID" value="VVM77810.1"/>
    <property type="molecule type" value="Genomic_DNA"/>
</dbReference>
<name>A0A5E6SBJ8_PSEFL</name>
<dbReference type="Gene3D" id="3.10.450.50">
    <property type="match status" value="1"/>
</dbReference>
<dbReference type="OrthoDB" id="1450423at2"/>
<keyword evidence="1" id="KW-0732">Signal</keyword>
<dbReference type="PANTHER" id="PTHR41252">
    <property type="entry name" value="BLR2505 PROTEIN"/>
    <property type="match status" value="1"/>
</dbReference>
<proteinExistence type="predicted"/>
<evidence type="ECO:0000259" key="2">
    <source>
        <dbReference type="Pfam" id="PF12680"/>
    </source>
</evidence>
<sequence precursor="true">MTRITIAKGFTTAVFCAVLVGFTVPALAEVAPTQAAPIAHNRAVVSAAFDRWAAGGSGFFNEVLAPDVVWTIKGSGPSAGTYHGRDDLMARAVRPLATRLSTPIRPVAKRIWAEGAHVIVNWEGQALARDGKPYTNSYVWILRMEGGRATEVTAFLDLVAYDDVLRRIPQPD</sequence>
<dbReference type="RefSeq" id="WP_150580378.1">
    <property type="nucleotide sequence ID" value="NZ_CABVGX010000013.1"/>
</dbReference>
<accession>A0A5E6SBJ8</accession>
<dbReference type="PANTHER" id="PTHR41252:SF1">
    <property type="entry name" value="BLR2505 PROTEIN"/>
    <property type="match status" value="1"/>
</dbReference>
<evidence type="ECO:0000313" key="3">
    <source>
        <dbReference type="EMBL" id="VVM77810.1"/>
    </source>
</evidence>
<feature type="domain" description="SnoaL-like" evidence="2">
    <location>
        <begin position="45"/>
        <end position="152"/>
    </location>
</feature>
<dbReference type="SUPFAM" id="SSF54427">
    <property type="entry name" value="NTF2-like"/>
    <property type="match status" value="1"/>
</dbReference>
<dbReference type="InterPro" id="IPR037401">
    <property type="entry name" value="SnoaL-like"/>
</dbReference>
<gene>
    <name evidence="3" type="ORF">PS645_02106</name>
</gene>
<feature type="chain" id="PRO_5022999972" description="SnoaL-like domain-containing protein" evidence="1">
    <location>
        <begin position="29"/>
        <end position="172"/>
    </location>
</feature>
<evidence type="ECO:0000313" key="4">
    <source>
        <dbReference type="Proteomes" id="UP000325607"/>
    </source>
</evidence>
<dbReference type="InterPro" id="IPR032710">
    <property type="entry name" value="NTF2-like_dom_sf"/>
</dbReference>